<reference evidence="6" key="1">
    <citation type="submission" date="2020-05" db="EMBL/GenBank/DDBJ databases">
        <title>Phylogenomic resolution of chytrid fungi.</title>
        <authorList>
            <person name="Stajich J.E."/>
            <person name="Amses K."/>
            <person name="Simmons R."/>
            <person name="Seto K."/>
            <person name="Myers J."/>
            <person name="Bonds A."/>
            <person name="Quandt C.A."/>
            <person name="Barry K."/>
            <person name="Liu P."/>
            <person name="Grigoriev I."/>
            <person name="Longcore J.E."/>
            <person name="James T.Y."/>
        </authorList>
    </citation>
    <scope>NUCLEOTIDE SEQUENCE</scope>
    <source>
        <strain evidence="6">JEL0379</strain>
    </source>
</reference>
<evidence type="ECO:0000256" key="1">
    <source>
        <dbReference type="ARBA" id="ARBA00004430"/>
    </source>
</evidence>
<feature type="compositionally biased region" description="Polar residues" evidence="5">
    <location>
        <begin position="293"/>
        <end position="302"/>
    </location>
</feature>
<evidence type="ECO:0000313" key="7">
    <source>
        <dbReference type="Proteomes" id="UP001212152"/>
    </source>
</evidence>
<dbReference type="InterPro" id="IPR011990">
    <property type="entry name" value="TPR-like_helical_dom_sf"/>
</dbReference>
<evidence type="ECO:0000256" key="2">
    <source>
        <dbReference type="ARBA" id="ARBA00034139"/>
    </source>
</evidence>
<keyword evidence="7" id="KW-1185">Reference proteome</keyword>
<comment type="caution">
    <text evidence="6">The sequence shown here is derived from an EMBL/GenBank/DDBJ whole genome shotgun (WGS) entry which is preliminary data.</text>
</comment>
<feature type="compositionally biased region" description="Low complexity" evidence="5">
    <location>
        <begin position="271"/>
        <end position="288"/>
    </location>
</feature>
<evidence type="ECO:0000313" key="6">
    <source>
        <dbReference type="EMBL" id="KAJ3178344.1"/>
    </source>
</evidence>
<evidence type="ECO:0000256" key="3">
    <source>
        <dbReference type="ARBA" id="ARBA00034143"/>
    </source>
</evidence>
<feature type="compositionally biased region" description="Polar residues" evidence="5">
    <location>
        <begin position="1"/>
        <end position="18"/>
    </location>
</feature>
<gene>
    <name evidence="6" type="primary">TTC25_2</name>
    <name evidence="6" type="ORF">HDU87_003656</name>
</gene>
<feature type="compositionally biased region" description="Polar residues" evidence="5">
    <location>
        <begin position="28"/>
        <end position="41"/>
    </location>
</feature>
<dbReference type="EMBL" id="JADGJQ010000027">
    <property type="protein sequence ID" value="KAJ3178344.1"/>
    <property type="molecule type" value="Genomic_DNA"/>
</dbReference>
<evidence type="ECO:0000256" key="5">
    <source>
        <dbReference type="SAM" id="MobiDB-lite"/>
    </source>
</evidence>
<dbReference type="Gene3D" id="1.25.40.10">
    <property type="entry name" value="Tetratricopeptide repeat domain"/>
    <property type="match status" value="1"/>
</dbReference>
<dbReference type="PANTHER" id="PTHR23040">
    <property type="match status" value="1"/>
</dbReference>
<feature type="region of interest" description="Disordered" evidence="5">
    <location>
        <begin position="223"/>
        <end position="321"/>
    </location>
</feature>
<comment type="subcellular location">
    <subcellularLocation>
        <location evidence="1">Cytoplasm</location>
        <location evidence="1">Cytoskeleton</location>
        <location evidence="1">Cilium axoneme</location>
    </subcellularLocation>
</comment>
<feature type="region of interest" description="Disordered" evidence="5">
    <location>
        <begin position="386"/>
        <end position="412"/>
    </location>
</feature>
<protein>
    <recommendedName>
        <fullName evidence="2">Outer dynein arm-docking complex subunit 4</fullName>
    </recommendedName>
    <alternativeName>
        <fullName evidence="3">Tetratricopeptide repeat protein 25</fullName>
    </alternativeName>
</protein>
<sequence>MPTHNPASTRTVISTNIRRQGHGGSAGSPASTRRANTNNAQPEAGSKPSRKQPPAHAGGHLASDLPPPSAHDQQLIQQAQARTVFPALLAEGDQLTRHGHYTAATALYSRALEILPTDAIALAARARCHVLRGDQISALADANAALAADPDSWKALHVKADALFDNGDFENALLCCHRGVQLRPDLDEFRGGIVRATEAICSAVAGIDPERLRAQRAAEIELDGKNASAAGEVASRPVRKHRQHAPQQHQRHHGHHPGAVGRTLSSTSLKRPVPATAPRASTASAPSPGMLRSASTVASAQSPRHDTSHSPSSRPASASTPRAVLERNLLDELYDDHAFLLALAADTSLADAADGSVAALIDEGCRFMQGRLDYWRVRNPSCRPLSARERGTRIGSASRPTSASAGRPGAATPVRRTRLLIL</sequence>
<evidence type="ECO:0000256" key="4">
    <source>
        <dbReference type="PROSITE-ProRule" id="PRU00339"/>
    </source>
</evidence>
<dbReference type="InterPro" id="IPR040111">
    <property type="entry name" value="ODAD4"/>
</dbReference>
<dbReference type="GO" id="GO:0005930">
    <property type="term" value="C:axoneme"/>
    <property type="evidence" value="ECO:0007669"/>
    <property type="project" value="UniProtKB-SubCell"/>
</dbReference>
<dbReference type="AlphaFoldDB" id="A0AAD5XQD0"/>
<feature type="compositionally biased region" description="Low complexity" evidence="5">
    <location>
        <begin position="309"/>
        <end position="321"/>
    </location>
</feature>
<feature type="region of interest" description="Disordered" evidence="5">
    <location>
        <begin position="1"/>
        <end position="73"/>
    </location>
</feature>
<dbReference type="SMART" id="SM00028">
    <property type="entry name" value="TPR"/>
    <property type="match status" value="3"/>
</dbReference>
<keyword evidence="4" id="KW-0802">TPR repeat</keyword>
<feature type="compositionally biased region" description="Basic residues" evidence="5">
    <location>
        <begin position="237"/>
        <end position="256"/>
    </location>
</feature>
<dbReference type="Proteomes" id="UP001212152">
    <property type="component" value="Unassembled WGS sequence"/>
</dbReference>
<name>A0AAD5XQD0_9FUNG</name>
<proteinExistence type="predicted"/>
<accession>A0AAD5XQD0</accession>
<organism evidence="6 7">
    <name type="scientific">Geranomyces variabilis</name>
    <dbReference type="NCBI Taxonomy" id="109894"/>
    <lineage>
        <taxon>Eukaryota</taxon>
        <taxon>Fungi</taxon>
        <taxon>Fungi incertae sedis</taxon>
        <taxon>Chytridiomycota</taxon>
        <taxon>Chytridiomycota incertae sedis</taxon>
        <taxon>Chytridiomycetes</taxon>
        <taxon>Spizellomycetales</taxon>
        <taxon>Powellomycetaceae</taxon>
        <taxon>Geranomyces</taxon>
    </lineage>
</organism>
<dbReference type="InterPro" id="IPR019734">
    <property type="entry name" value="TPR_rpt"/>
</dbReference>
<dbReference type="SUPFAM" id="SSF48452">
    <property type="entry name" value="TPR-like"/>
    <property type="match status" value="1"/>
</dbReference>
<dbReference type="PROSITE" id="PS50005">
    <property type="entry name" value="TPR"/>
    <property type="match status" value="1"/>
</dbReference>
<feature type="repeat" description="TPR" evidence="4">
    <location>
        <begin position="85"/>
        <end position="118"/>
    </location>
</feature>